<accession>A0A5J4VHW4</accession>
<reference evidence="1 2" key="1">
    <citation type="submission" date="2019-03" db="EMBL/GenBank/DDBJ databases">
        <title>Single cell metagenomics reveals metabolic interactions within the superorganism composed of flagellate Streblomastix strix and complex community of Bacteroidetes bacteria on its surface.</title>
        <authorList>
            <person name="Treitli S.C."/>
            <person name="Kolisko M."/>
            <person name="Husnik F."/>
            <person name="Keeling P."/>
            <person name="Hampl V."/>
        </authorList>
    </citation>
    <scope>NUCLEOTIDE SEQUENCE [LARGE SCALE GENOMIC DNA]</scope>
    <source>
        <strain evidence="1">ST1C</strain>
    </source>
</reference>
<dbReference type="AlphaFoldDB" id="A0A5J4VHW4"/>
<comment type="caution">
    <text evidence="1">The sequence shown here is derived from an EMBL/GenBank/DDBJ whole genome shotgun (WGS) entry which is preliminary data.</text>
</comment>
<dbReference type="EMBL" id="SNRW01007033">
    <property type="protein sequence ID" value="KAA6381966.1"/>
    <property type="molecule type" value="Genomic_DNA"/>
</dbReference>
<protein>
    <submittedName>
        <fullName evidence="1">Uncharacterized protein</fullName>
    </submittedName>
</protein>
<organism evidence="1 2">
    <name type="scientific">Streblomastix strix</name>
    <dbReference type="NCBI Taxonomy" id="222440"/>
    <lineage>
        <taxon>Eukaryota</taxon>
        <taxon>Metamonada</taxon>
        <taxon>Preaxostyla</taxon>
        <taxon>Oxymonadida</taxon>
        <taxon>Streblomastigidae</taxon>
        <taxon>Streblomastix</taxon>
    </lineage>
</organism>
<name>A0A5J4VHW4_9EUKA</name>
<proteinExistence type="predicted"/>
<sequence>MVRQSCEAAYLQKPARASLAEASKCSLPIVLKVQNSISHKKVDNKESDLLTVEFELRLEQRMENIFDTSGFIINQVIRTDALRITGYNVGHCWYVNLLNRHKNEFRILKTKARDESRIKIEESRIVFFQDLIQEELKGVLDELNVNVDEVCYQH</sequence>
<evidence type="ECO:0000313" key="2">
    <source>
        <dbReference type="Proteomes" id="UP000324800"/>
    </source>
</evidence>
<gene>
    <name evidence="1" type="ORF">EZS28_022505</name>
</gene>
<evidence type="ECO:0000313" key="1">
    <source>
        <dbReference type="EMBL" id="KAA6381966.1"/>
    </source>
</evidence>
<dbReference type="Proteomes" id="UP000324800">
    <property type="component" value="Unassembled WGS sequence"/>
</dbReference>